<reference evidence="5 6" key="1">
    <citation type="journal article" date="2019" name="Sci. Rep.">
        <title>A high-quality genome of Eragrostis curvula grass provides insights into Poaceae evolution and supports new strategies to enhance forage quality.</title>
        <authorList>
            <person name="Carballo J."/>
            <person name="Santos B.A.C.M."/>
            <person name="Zappacosta D."/>
            <person name="Garbus I."/>
            <person name="Selva J.P."/>
            <person name="Gallo C.A."/>
            <person name="Diaz A."/>
            <person name="Albertini E."/>
            <person name="Caccamo M."/>
            <person name="Echenique V."/>
        </authorList>
    </citation>
    <scope>NUCLEOTIDE SEQUENCE [LARGE SCALE GENOMIC DNA]</scope>
    <source>
        <strain evidence="6">cv. Victoria</strain>
        <tissue evidence="5">Leaf</tissue>
    </source>
</reference>
<dbReference type="GO" id="GO:0022857">
    <property type="term" value="F:transmembrane transporter activity"/>
    <property type="evidence" value="ECO:0007669"/>
    <property type="project" value="InterPro"/>
</dbReference>
<evidence type="ECO:0000256" key="1">
    <source>
        <dbReference type="ARBA" id="ARBA00022692"/>
    </source>
</evidence>
<dbReference type="PANTHER" id="PTHR31218">
    <property type="entry name" value="WAT1-RELATED PROTEIN"/>
    <property type="match status" value="1"/>
</dbReference>
<evidence type="ECO:0000256" key="4">
    <source>
        <dbReference type="SAM" id="Phobius"/>
    </source>
</evidence>
<sequence length="167" mass="18255">MKLLGTLVCVGGTMMVSLLKGSLLHMWPTNLLRYAHTQEDPANTTGAHRDMVAGTLWLCGSCLSYALYFVVQERLVKEFPSTYLMATRLHPWWAACNLSWWVPSSSTTEQSGGSDGTSSFSRSSIRVLGTVLVVVGMYAFLWGKGTELKLSSISSTTAAVLQEEVEP</sequence>
<evidence type="ECO:0000313" key="5">
    <source>
        <dbReference type="EMBL" id="TVU46923.1"/>
    </source>
</evidence>
<evidence type="ECO:0000256" key="2">
    <source>
        <dbReference type="ARBA" id="ARBA00022989"/>
    </source>
</evidence>
<feature type="transmembrane region" description="Helical" evidence="4">
    <location>
        <begin position="123"/>
        <end position="142"/>
    </location>
</feature>
<protein>
    <recommendedName>
        <fullName evidence="7">WAT1-related protein</fullName>
    </recommendedName>
</protein>
<feature type="non-terminal residue" evidence="5">
    <location>
        <position position="1"/>
    </location>
</feature>
<feature type="transmembrane region" description="Helical" evidence="4">
    <location>
        <begin position="51"/>
        <end position="71"/>
    </location>
</feature>
<comment type="caution">
    <text evidence="5">The sequence shown here is derived from an EMBL/GenBank/DDBJ whole genome shotgun (WGS) entry which is preliminary data.</text>
</comment>
<keyword evidence="2 4" id="KW-1133">Transmembrane helix</keyword>
<dbReference type="OrthoDB" id="1728340at2759"/>
<accession>A0A5J9WFV5</accession>
<evidence type="ECO:0008006" key="7">
    <source>
        <dbReference type="Google" id="ProtNLM"/>
    </source>
</evidence>
<dbReference type="EMBL" id="RWGY01000004">
    <property type="protein sequence ID" value="TVU46923.1"/>
    <property type="molecule type" value="Genomic_DNA"/>
</dbReference>
<name>A0A5J9WFV5_9POAL</name>
<proteinExistence type="predicted"/>
<evidence type="ECO:0000313" key="6">
    <source>
        <dbReference type="Proteomes" id="UP000324897"/>
    </source>
</evidence>
<dbReference type="AlphaFoldDB" id="A0A5J9WFV5"/>
<keyword evidence="6" id="KW-1185">Reference proteome</keyword>
<evidence type="ECO:0000256" key="3">
    <source>
        <dbReference type="ARBA" id="ARBA00023136"/>
    </source>
</evidence>
<dbReference type="Proteomes" id="UP000324897">
    <property type="component" value="Chromosome 5"/>
</dbReference>
<keyword evidence="1 4" id="KW-0812">Transmembrane</keyword>
<dbReference type="Gramene" id="TVU46923">
    <property type="protein sequence ID" value="TVU46923"/>
    <property type="gene ID" value="EJB05_06496"/>
</dbReference>
<gene>
    <name evidence="5" type="ORF">EJB05_06496</name>
</gene>
<organism evidence="5 6">
    <name type="scientific">Eragrostis curvula</name>
    <name type="common">weeping love grass</name>
    <dbReference type="NCBI Taxonomy" id="38414"/>
    <lineage>
        <taxon>Eukaryota</taxon>
        <taxon>Viridiplantae</taxon>
        <taxon>Streptophyta</taxon>
        <taxon>Embryophyta</taxon>
        <taxon>Tracheophyta</taxon>
        <taxon>Spermatophyta</taxon>
        <taxon>Magnoliopsida</taxon>
        <taxon>Liliopsida</taxon>
        <taxon>Poales</taxon>
        <taxon>Poaceae</taxon>
        <taxon>PACMAD clade</taxon>
        <taxon>Chloridoideae</taxon>
        <taxon>Eragrostideae</taxon>
        <taxon>Eragrostidinae</taxon>
        <taxon>Eragrostis</taxon>
    </lineage>
</organism>
<dbReference type="GO" id="GO:0016020">
    <property type="term" value="C:membrane"/>
    <property type="evidence" value="ECO:0007669"/>
    <property type="project" value="InterPro"/>
</dbReference>
<keyword evidence="3 4" id="KW-0472">Membrane</keyword>
<dbReference type="InterPro" id="IPR030184">
    <property type="entry name" value="WAT1-related"/>
</dbReference>